<reference evidence="3" key="1">
    <citation type="submission" date="2017-09" db="EMBL/GenBank/DDBJ databases">
        <title>The Reconstruction of 2,631 Draft Metagenome-Assembled Genomes from the Global Oceans.</title>
        <authorList>
            <person name="Tully B.J."/>
            <person name="Graham E.D."/>
            <person name="Heidelberg J.F."/>
        </authorList>
    </citation>
    <scope>NUCLEOTIDE SEQUENCE [LARGE SCALE GENOMIC DNA]</scope>
</reference>
<keyword evidence="1" id="KW-0472">Membrane</keyword>
<proteinExistence type="predicted"/>
<gene>
    <name evidence="2" type="ORF">CL944_02770</name>
</gene>
<evidence type="ECO:0000256" key="1">
    <source>
        <dbReference type="SAM" id="Phobius"/>
    </source>
</evidence>
<evidence type="ECO:0000313" key="3">
    <source>
        <dbReference type="Proteomes" id="UP000226712"/>
    </source>
</evidence>
<organism evidence="2 3">
    <name type="scientific">Candidatus Iainarchaeum sp</name>
    <dbReference type="NCBI Taxonomy" id="3101447"/>
    <lineage>
        <taxon>Archaea</taxon>
        <taxon>Candidatus Iainarchaeota</taxon>
        <taxon>Candidatus Iainarchaeia</taxon>
        <taxon>Candidatus Iainarchaeales</taxon>
        <taxon>Candidatus Iainarchaeaceae</taxon>
        <taxon>Candidatus Iainarchaeum</taxon>
    </lineage>
</organism>
<accession>A0A2D6LQB3</accession>
<dbReference type="EMBL" id="NZBD01000015">
    <property type="protein sequence ID" value="MAG18370.1"/>
    <property type="molecule type" value="Genomic_DNA"/>
</dbReference>
<sequence length="76" mass="8622">MRLVPKKKRIFQRLMTLATAAFGFVAALAWNDAIQALFIEFFGEPNTLFPMLTYAIIVTIAAVFVTLWLSQLVEEN</sequence>
<name>A0A2D6LQB3_9ARCH</name>
<dbReference type="Pfam" id="PF18898">
    <property type="entry name" value="DUF5654"/>
    <property type="match status" value="1"/>
</dbReference>
<evidence type="ECO:0000313" key="2">
    <source>
        <dbReference type="EMBL" id="MAG18370.1"/>
    </source>
</evidence>
<comment type="caution">
    <text evidence="2">The sequence shown here is derived from an EMBL/GenBank/DDBJ whole genome shotgun (WGS) entry which is preliminary data.</text>
</comment>
<dbReference type="Proteomes" id="UP000226712">
    <property type="component" value="Unassembled WGS sequence"/>
</dbReference>
<keyword evidence="1" id="KW-0812">Transmembrane</keyword>
<keyword evidence="1" id="KW-1133">Transmembrane helix</keyword>
<feature type="transmembrane region" description="Helical" evidence="1">
    <location>
        <begin position="52"/>
        <end position="70"/>
    </location>
</feature>
<dbReference type="AlphaFoldDB" id="A0A2D6LQB3"/>
<protein>
    <submittedName>
        <fullName evidence="2">Uncharacterized protein</fullName>
    </submittedName>
</protein>
<dbReference type="InterPro" id="IPR043713">
    <property type="entry name" value="DUF5654"/>
</dbReference>